<dbReference type="InterPro" id="IPR045851">
    <property type="entry name" value="AMP-bd_C_sf"/>
</dbReference>
<dbReference type="PROSITE" id="PS00455">
    <property type="entry name" value="AMP_BINDING"/>
    <property type="match status" value="1"/>
</dbReference>
<protein>
    <submittedName>
        <fullName evidence="3">Acyl-CoA synthetase</fullName>
    </submittedName>
</protein>
<evidence type="ECO:0000313" key="3">
    <source>
        <dbReference type="EMBL" id="BDB99707.1"/>
    </source>
</evidence>
<feature type="domain" description="AMP-binding enzyme C-terminal" evidence="2">
    <location>
        <begin position="478"/>
        <end position="550"/>
    </location>
</feature>
<name>A0AAQ4CV76_9CREN</name>
<reference evidence="3 4" key="1">
    <citation type="journal article" date="2022" name="Microbiol. Resour. Announc.">
        <title>Complete Genome Sequence of the Hyperthermophilic and Acidophilic Archaeon Saccharolobus caldissimus Strain HS-3T.</title>
        <authorList>
            <person name="Sakai H.D."/>
            <person name="Kurosawa N."/>
        </authorList>
    </citation>
    <scope>NUCLEOTIDE SEQUENCE [LARGE SCALE GENOMIC DNA]</scope>
    <source>
        <strain evidence="3 4">JCM32116</strain>
    </source>
</reference>
<evidence type="ECO:0000259" key="1">
    <source>
        <dbReference type="Pfam" id="PF00501"/>
    </source>
</evidence>
<dbReference type="InterPro" id="IPR050237">
    <property type="entry name" value="ATP-dep_AMP-bd_enzyme"/>
</dbReference>
<dbReference type="GeneID" id="68867445"/>
<dbReference type="KEGG" id="scas:SACC_27240"/>
<dbReference type="InterPro" id="IPR020845">
    <property type="entry name" value="AMP-binding_CS"/>
</dbReference>
<dbReference type="InterPro" id="IPR042099">
    <property type="entry name" value="ANL_N_sf"/>
</dbReference>
<dbReference type="RefSeq" id="WP_229570162.1">
    <property type="nucleotide sequence ID" value="NZ_AP025226.1"/>
</dbReference>
<dbReference type="Gene3D" id="3.40.50.12780">
    <property type="entry name" value="N-terminal domain of ligase-like"/>
    <property type="match status" value="1"/>
</dbReference>
<dbReference type="PANTHER" id="PTHR43767:SF1">
    <property type="entry name" value="NONRIBOSOMAL PEPTIDE SYNTHASE PES1 (EUROFUNG)-RELATED"/>
    <property type="match status" value="1"/>
</dbReference>
<sequence>MWPHPLLPKEPVYPYGIIPVHEYLEKHSSEEYNRLFIIYYGKVFTYGEINDYSNRFANLLLSKGFKRNDRVAVLLPNTPQLYIAYFGTFKAGGILAFLNPFLKEIELEYYLREVKPKVLVVIDTIYDLITDVCKKLNINPLILVTSYNEVLPKNPEIPLHPSMTSKSSGDFFKELEKYQNSKPNISVNIEDYATMHFTSGTSGLPKGVIHKHRGITYKAACFYTYHHAHLLLDSNFKTFNDFLNYVYSNETVLVFIPLFWIMGHDLGLAYSTFSGAKVILLTRWDIEAVLKAIEKYKVTTIYGPFDIYYELLNYRNIGDYNLRSLRTCTGTSFNKTITRELRAKFRELTGCTLREHAYGLTESHSTCTITGGFHKDDMDILRAEKVGGVFCGIPMPGTQIRIVDDTGKDSKFGEIVIKSPDLTDGYFNNPTETEKSFKNGWFYTGDIGFIDEDGFLYFMGRKKYMIKVSGVSVSPDFIEYIISKHPAVEKVGVIGVSDEEKGQVPIAFVKLRYNITESELLEWCKRNMAWYNVPKRIIILPSLPLTESGKVRREELIKIYNEIYNK</sequence>
<gene>
    <name evidence="3" type="ORF">SACC_27240</name>
</gene>
<dbReference type="Pfam" id="PF13193">
    <property type="entry name" value="AMP-binding_C"/>
    <property type="match status" value="1"/>
</dbReference>
<dbReference type="GO" id="GO:0016878">
    <property type="term" value="F:acid-thiol ligase activity"/>
    <property type="evidence" value="ECO:0007669"/>
    <property type="project" value="UniProtKB-ARBA"/>
</dbReference>
<proteinExistence type="predicted"/>
<keyword evidence="4" id="KW-1185">Reference proteome</keyword>
<dbReference type="Gene3D" id="3.30.300.30">
    <property type="match status" value="1"/>
</dbReference>
<dbReference type="PANTHER" id="PTHR43767">
    <property type="entry name" value="LONG-CHAIN-FATTY-ACID--COA LIGASE"/>
    <property type="match status" value="1"/>
</dbReference>
<feature type="domain" description="AMP-dependent synthetase/ligase" evidence="1">
    <location>
        <begin position="25"/>
        <end position="427"/>
    </location>
</feature>
<dbReference type="InterPro" id="IPR025110">
    <property type="entry name" value="AMP-bd_C"/>
</dbReference>
<dbReference type="AlphaFoldDB" id="A0AAQ4CV76"/>
<dbReference type="InterPro" id="IPR000873">
    <property type="entry name" value="AMP-dep_synth/lig_dom"/>
</dbReference>
<evidence type="ECO:0000259" key="2">
    <source>
        <dbReference type="Pfam" id="PF13193"/>
    </source>
</evidence>
<organism evidence="3 4">
    <name type="scientific">Saccharolobus caldissimus</name>
    <dbReference type="NCBI Taxonomy" id="1702097"/>
    <lineage>
        <taxon>Archaea</taxon>
        <taxon>Thermoproteota</taxon>
        <taxon>Thermoprotei</taxon>
        <taxon>Sulfolobales</taxon>
        <taxon>Sulfolobaceae</taxon>
        <taxon>Saccharolobus</taxon>
    </lineage>
</organism>
<accession>A0AAQ4CV76</accession>
<evidence type="ECO:0000313" key="4">
    <source>
        <dbReference type="Proteomes" id="UP001319921"/>
    </source>
</evidence>
<dbReference type="Pfam" id="PF00501">
    <property type="entry name" value="AMP-binding"/>
    <property type="match status" value="1"/>
</dbReference>
<dbReference type="SUPFAM" id="SSF56801">
    <property type="entry name" value="Acetyl-CoA synthetase-like"/>
    <property type="match status" value="1"/>
</dbReference>
<dbReference type="EMBL" id="AP025226">
    <property type="protein sequence ID" value="BDB99707.1"/>
    <property type="molecule type" value="Genomic_DNA"/>
</dbReference>
<dbReference type="Proteomes" id="UP001319921">
    <property type="component" value="Chromosome"/>
</dbReference>